<evidence type="ECO:0000313" key="2">
    <source>
        <dbReference type="EMBL" id="CCH61449.1"/>
    </source>
</evidence>
<dbReference type="KEGG" id="tbl:TBLA_0E03940"/>
<name>I2H4Z7_HENB6</name>
<keyword evidence="3" id="KW-1185">Reference proteome</keyword>
<feature type="coiled-coil region" evidence="1">
    <location>
        <begin position="126"/>
        <end position="160"/>
    </location>
</feature>
<sequence>MDNQLIDTQTYSVARMVEKFNHMSFIKASELPLVVDLPIDKLQLPIKEKLVPFQNDLNNTENKLPNDSLLEDSSSSFQNGLTTFECSNYPNTSISNSYIGSLEDDIINDVNCEKNSNDEENGGDDKNLLKDQNKFLKQELELKEKELKFLKQKILNIKNLNLQNSSNSTPPPPLPLPLVLPPLNVEVSPYKGDRPDSNNTEASINSEMQLNYITFKDSIFPFLENLVLNINSCNIIDHCISMEILKDLKDLNIQFEKIKLTNNFAQNNNNLTDKLNDNLNEIINLIRTLSSTLNFELMKNQYSKKLIFLISSFFTSNDESNTSLDYIEFLKDEILNTILIVKELEIFPQDSKTPSKELKQSFNHSKIFQLKKNLELCSQVLFKEKKKPNSIVQNQIQKFDNSNFNPISNTISNSSTGINTMKKREKPNKHYYVKYNYNINYCNDNSSHTYNPISTENIFYGNVNNNYQPEIKTYSNSTNYTYNASENDNNNNHNHNHKKIADSQEVKKRFYESYEPTMSKEREKFAFKPKNFNVNPDHKNLNVLHNKRKLYIENKTFIDPSNPSYLSEGEEYH</sequence>
<evidence type="ECO:0000313" key="3">
    <source>
        <dbReference type="Proteomes" id="UP000002866"/>
    </source>
</evidence>
<dbReference type="InParanoid" id="I2H4Z7"/>
<dbReference type="OMA" id="SINSEMQ"/>
<keyword evidence="1" id="KW-0175">Coiled coil</keyword>
<dbReference type="OrthoDB" id="4068351at2759"/>
<dbReference type="HOGENOM" id="CLU_475814_0_0_1"/>
<dbReference type="AlphaFoldDB" id="I2H4Z7"/>
<accession>I2H4Z7</accession>
<gene>
    <name evidence="2" type="primary">TBLA0E03940</name>
    <name evidence="2" type="ORF">TBLA_0E03940</name>
</gene>
<dbReference type="Proteomes" id="UP000002866">
    <property type="component" value="Chromosome 5"/>
</dbReference>
<dbReference type="RefSeq" id="XP_004180968.1">
    <property type="nucleotide sequence ID" value="XM_004180920.1"/>
</dbReference>
<dbReference type="EMBL" id="HE806320">
    <property type="protein sequence ID" value="CCH61449.1"/>
    <property type="molecule type" value="Genomic_DNA"/>
</dbReference>
<protein>
    <submittedName>
        <fullName evidence="2">Uncharacterized protein</fullName>
    </submittedName>
</protein>
<evidence type="ECO:0000256" key="1">
    <source>
        <dbReference type="SAM" id="Coils"/>
    </source>
</evidence>
<reference evidence="2 3" key="1">
    <citation type="journal article" date="2011" name="Proc. Natl. Acad. Sci. U.S.A.">
        <title>Evolutionary erosion of yeast sex chromosomes by mating-type switching accidents.</title>
        <authorList>
            <person name="Gordon J.L."/>
            <person name="Armisen D."/>
            <person name="Proux-Wera E."/>
            <person name="Oheigeartaigh S.S."/>
            <person name="Byrne K.P."/>
            <person name="Wolfe K.H."/>
        </authorList>
    </citation>
    <scope>NUCLEOTIDE SEQUENCE [LARGE SCALE GENOMIC DNA]</scope>
    <source>
        <strain evidence="3">ATCC 34711 / CBS 6284 / DSM 70876 / NBRC 10599 / NRRL Y-10934 / UCD 77-7</strain>
    </source>
</reference>
<dbReference type="GeneID" id="14496522"/>
<proteinExistence type="predicted"/>
<organism evidence="2 3">
    <name type="scientific">Henningerozyma blattae (strain ATCC 34711 / CBS 6284 / DSM 70876 / NBRC 10599 / NRRL Y-10934 / UCD 77-7)</name>
    <name type="common">Yeast</name>
    <name type="synonym">Tetrapisispora blattae</name>
    <dbReference type="NCBI Taxonomy" id="1071380"/>
    <lineage>
        <taxon>Eukaryota</taxon>
        <taxon>Fungi</taxon>
        <taxon>Dikarya</taxon>
        <taxon>Ascomycota</taxon>
        <taxon>Saccharomycotina</taxon>
        <taxon>Saccharomycetes</taxon>
        <taxon>Saccharomycetales</taxon>
        <taxon>Saccharomycetaceae</taxon>
        <taxon>Henningerozyma</taxon>
    </lineage>
</organism>